<feature type="chain" id="PRO_5024280775" evidence="1">
    <location>
        <begin position="21"/>
        <end position="121"/>
    </location>
</feature>
<dbReference type="RefSeq" id="WP_150042441.1">
    <property type="nucleotide sequence ID" value="NZ_OW485601.1"/>
</dbReference>
<sequence>MHITAMSAIVLASLAGVAHAEGAKQDFTLINKTGYELSEVYVSPSKSNDWQEDVLGRDTLGDGERTNIHFSRNTSTCRWDLKVVYTVDSSSAVWSNIDLCSVSKITIRYDKNNDVTRASFE</sequence>
<reference evidence="2 3" key="1">
    <citation type="submission" date="2019-09" db="EMBL/GenBank/DDBJ databases">
        <title>Genome sequence of Rhodovastum atsumiense, a diverse member of the Acetobacteraceae family of non-sulfur purple photosynthetic bacteria.</title>
        <authorList>
            <person name="Meyer T."/>
            <person name="Kyndt J."/>
        </authorList>
    </citation>
    <scope>NUCLEOTIDE SEQUENCE [LARGE SCALE GENOMIC DNA]</scope>
    <source>
        <strain evidence="2 3">DSM 21279</strain>
    </source>
</reference>
<dbReference type="GO" id="GO:0016829">
    <property type="term" value="F:lyase activity"/>
    <property type="evidence" value="ECO:0007669"/>
    <property type="project" value="UniProtKB-KW"/>
</dbReference>
<gene>
    <name evidence="2" type="ORF">F1189_18950</name>
</gene>
<evidence type="ECO:0000313" key="2">
    <source>
        <dbReference type="EMBL" id="KAA5610435.1"/>
    </source>
</evidence>
<comment type="caution">
    <text evidence="2">The sequence shown here is derived from an EMBL/GenBank/DDBJ whole genome shotgun (WGS) entry which is preliminary data.</text>
</comment>
<dbReference type="Proteomes" id="UP000325255">
    <property type="component" value="Unassembled WGS sequence"/>
</dbReference>
<proteinExistence type="predicted"/>
<name>A0A5M6ISI3_9PROT</name>
<keyword evidence="2" id="KW-0456">Lyase</keyword>
<keyword evidence="1" id="KW-0732">Signal</keyword>
<organism evidence="2 3">
    <name type="scientific">Rhodovastum atsumiense</name>
    <dbReference type="NCBI Taxonomy" id="504468"/>
    <lineage>
        <taxon>Bacteria</taxon>
        <taxon>Pseudomonadati</taxon>
        <taxon>Pseudomonadota</taxon>
        <taxon>Alphaproteobacteria</taxon>
        <taxon>Acetobacterales</taxon>
        <taxon>Acetobacteraceae</taxon>
        <taxon>Rhodovastum</taxon>
    </lineage>
</organism>
<evidence type="ECO:0000256" key="1">
    <source>
        <dbReference type="SAM" id="SignalP"/>
    </source>
</evidence>
<dbReference type="EMBL" id="VWPK01000032">
    <property type="protein sequence ID" value="KAA5610435.1"/>
    <property type="molecule type" value="Genomic_DNA"/>
</dbReference>
<keyword evidence="3" id="KW-1185">Reference proteome</keyword>
<dbReference type="AlphaFoldDB" id="A0A5M6ISI3"/>
<feature type="signal peptide" evidence="1">
    <location>
        <begin position="1"/>
        <end position="20"/>
    </location>
</feature>
<evidence type="ECO:0000313" key="3">
    <source>
        <dbReference type="Proteomes" id="UP000325255"/>
    </source>
</evidence>
<protein>
    <submittedName>
        <fullName evidence="2">Argininosuccinate lyase</fullName>
    </submittedName>
</protein>
<dbReference type="OrthoDB" id="4736977at2"/>
<accession>A0A5M6ISI3</accession>